<feature type="coiled-coil region" evidence="1">
    <location>
        <begin position="99"/>
        <end position="127"/>
    </location>
</feature>
<organism evidence="3 4">
    <name type="scientific">Hahella chejuensis (strain KCTC 2396)</name>
    <dbReference type="NCBI Taxonomy" id="349521"/>
    <lineage>
        <taxon>Bacteria</taxon>
        <taxon>Pseudomonadati</taxon>
        <taxon>Pseudomonadota</taxon>
        <taxon>Gammaproteobacteria</taxon>
        <taxon>Oceanospirillales</taxon>
        <taxon>Hahellaceae</taxon>
        <taxon>Hahella</taxon>
    </lineage>
</organism>
<feature type="compositionally biased region" description="Basic and acidic residues" evidence="2">
    <location>
        <begin position="1"/>
        <end position="12"/>
    </location>
</feature>
<keyword evidence="1" id="KW-0175">Coiled coil</keyword>
<dbReference type="EMBL" id="CP000155">
    <property type="protein sequence ID" value="ABC31106.1"/>
    <property type="molecule type" value="Genomic_DNA"/>
</dbReference>
<sequence>MSGKSDAIDAKAESQSGNVDDLAGACPLQKALEDKHTLDLLCELQNSQPAAGLPYKVTVVTDGSVHTGVLGSDGAAKLSDLPASEVEAEFGEAPDEAAISAARGQIASALEEILKEEKEEAAKRDEEFSKLNILQKKTDLENRVAKGIFDAGVGMLEFLDNVLELASPTEVLNRAIKTSWESYNTETDDWKSDFIKNFDKSNHDALVKALGFDPNMVTPELIAEAQEIASFIYEDEETQTILASFAKEFATSQHITELAEFAGGGAFEIVLAALLASATGGVGAAGMAVSKARLMPKLAKLGELLRNLAKQLKKKYRFIKKKGSTNGSVEAKLNKPASVEAPSISEVTDGETVAEVSGVEPSSDLIYGSGSGGSNKLGEPPQNKVTTKDFELLHKKGKDTSELESVVVSKEDLIIKEMGDPRDIEVKIDDKNVLGNIAVYDHGPEFVIENITDDEKVIRLKDSESITDFFLELGIDKYKSIMGVDVDPPNMNGSLMSKNSDNFKREYIAIKLNNSEGFLDEGEAMREAIKKMSFGRARERLGYSEFDFEVFKKEDVYIKMKDGSVEVVEDVPSKFRIISKKPQ</sequence>
<dbReference type="AlphaFoldDB" id="Q2SE18"/>
<evidence type="ECO:0000313" key="3">
    <source>
        <dbReference type="EMBL" id="ABC31106.1"/>
    </source>
</evidence>
<name>Q2SE18_HAHCH</name>
<dbReference type="RefSeq" id="WP_011398173.1">
    <property type="nucleotide sequence ID" value="NC_007645.1"/>
</dbReference>
<evidence type="ECO:0000313" key="4">
    <source>
        <dbReference type="Proteomes" id="UP000000238"/>
    </source>
</evidence>
<gene>
    <name evidence="3" type="ordered locus">HCH_04401</name>
</gene>
<evidence type="ECO:0000256" key="1">
    <source>
        <dbReference type="SAM" id="Coils"/>
    </source>
</evidence>
<evidence type="ECO:0000256" key="2">
    <source>
        <dbReference type="SAM" id="MobiDB-lite"/>
    </source>
</evidence>
<dbReference type="KEGG" id="hch:HCH_04401"/>
<dbReference type="OrthoDB" id="6199368at2"/>
<dbReference type="STRING" id="349521.HCH_04401"/>
<protein>
    <submittedName>
        <fullName evidence="3">Uncharacterized protein</fullName>
    </submittedName>
</protein>
<accession>Q2SE18</accession>
<proteinExistence type="predicted"/>
<reference evidence="3 4" key="1">
    <citation type="journal article" date="2005" name="Nucleic Acids Res.">
        <title>Genomic blueprint of Hahella chejuensis, a marine microbe producing an algicidal agent.</title>
        <authorList>
            <person name="Jeong H."/>
            <person name="Yim J.H."/>
            <person name="Lee C."/>
            <person name="Choi S.-H."/>
            <person name="Park Y.K."/>
            <person name="Yoon S.H."/>
            <person name="Hur C.-G."/>
            <person name="Kang H.-Y."/>
            <person name="Kim D."/>
            <person name="Lee H.H."/>
            <person name="Park K.H."/>
            <person name="Park S.-H."/>
            <person name="Park H.-S."/>
            <person name="Lee H.K."/>
            <person name="Oh T.K."/>
            <person name="Kim J.F."/>
        </authorList>
    </citation>
    <scope>NUCLEOTIDE SEQUENCE [LARGE SCALE GENOMIC DNA]</scope>
    <source>
        <strain evidence="3 4">KCTC 2396</strain>
    </source>
</reference>
<dbReference type="HOGENOM" id="CLU_467534_0_0_6"/>
<dbReference type="Proteomes" id="UP000000238">
    <property type="component" value="Chromosome"/>
</dbReference>
<keyword evidence="4" id="KW-1185">Reference proteome</keyword>
<dbReference type="eggNOG" id="ENOG5032TP0">
    <property type="taxonomic scope" value="Bacteria"/>
</dbReference>
<feature type="region of interest" description="Disordered" evidence="2">
    <location>
        <begin position="1"/>
        <end position="22"/>
    </location>
</feature>